<dbReference type="CDD" id="cd04369">
    <property type="entry name" value="Bromodomain"/>
    <property type="match status" value="2"/>
</dbReference>
<protein>
    <recommendedName>
        <fullName evidence="10">Bromo domain-containing protein</fullName>
    </recommendedName>
</protein>
<dbReference type="InterPro" id="IPR037382">
    <property type="entry name" value="Rsc/polybromo"/>
</dbReference>
<dbReference type="GO" id="GO:0040029">
    <property type="term" value="P:epigenetic regulation of gene expression"/>
    <property type="evidence" value="ECO:0007669"/>
    <property type="project" value="UniProtKB-ARBA"/>
</dbReference>
<keyword evidence="7" id="KW-0539">Nucleus</keyword>
<feature type="domain" description="Bromo" evidence="10">
    <location>
        <begin position="246"/>
        <end position="316"/>
    </location>
</feature>
<dbReference type="Pfam" id="PF00439">
    <property type="entry name" value="Bromodomain"/>
    <property type="match status" value="2"/>
</dbReference>
<evidence type="ECO:0000256" key="1">
    <source>
        <dbReference type="ARBA" id="ARBA00004123"/>
    </source>
</evidence>
<dbReference type="Gene3D" id="1.20.920.10">
    <property type="entry name" value="Bromodomain-like"/>
    <property type="match status" value="2"/>
</dbReference>
<evidence type="ECO:0000256" key="4">
    <source>
        <dbReference type="ARBA" id="ARBA00023015"/>
    </source>
</evidence>
<keyword evidence="2" id="KW-0677">Repeat</keyword>
<comment type="subcellular location">
    <subcellularLocation>
        <location evidence="1">Nucleus</location>
    </subcellularLocation>
</comment>
<dbReference type="PROSITE" id="PS50014">
    <property type="entry name" value="BROMODOMAIN_2"/>
    <property type="match status" value="2"/>
</dbReference>
<keyword evidence="5 8" id="KW-0103">Bromodomain</keyword>
<evidence type="ECO:0000256" key="9">
    <source>
        <dbReference type="SAM" id="MobiDB-lite"/>
    </source>
</evidence>
<evidence type="ECO:0000256" key="7">
    <source>
        <dbReference type="ARBA" id="ARBA00023242"/>
    </source>
</evidence>
<feature type="domain" description="Bromo" evidence="10">
    <location>
        <begin position="107"/>
        <end position="177"/>
    </location>
</feature>
<keyword evidence="4" id="KW-0805">Transcription regulation</keyword>
<organism evidence="11 12">
    <name type="scientific">Saitoella complicata (strain BCRC 22490 / CBS 7301 / JCM 7358 / NBRC 10748 / NRRL Y-17804)</name>
    <dbReference type="NCBI Taxonomy" id="698492"/>
    <lineage>
        <taxon>Eukaryota</taxon>
        <taxon>Fungi</taxon>
        <taxon>Dikarya</taxon>
        <taxon>Ascomycota</taxon>
        <taxon>Taphrinomycotina</taxon>
        <taxon>Taphrinomycotina incertae sedis</taxon>
        <taxon>Saitoella</taxon>
    </lineage>
</organism>
<dbReference type="EMBL" id="BACD03000075">
    <property type="protein sequence ID" value="GAO52582.1"/>
    <property type="molecule type" value="Genomic_DNA"/>
</dbReference>
<proteinExistence type="predicted"/>
<reference evidence="11 12" key="1">
    <citation type="journal article" date="2011" name="J. Gen. Appl. Microbiol.">
        <title>Draft genome sequencing of the enigmatic yeast Saitoella complicata.</title>
        <authorList>
            <person name="Nishida H."/>
            <person name="Hamamoto M."/>
            <person name="Sugiyama J."/>
        </authorList>
    </citation>
    <scope>NUCLEOTIDE SEQUENCE [LARGE SCALE GENOMIC DNA]</scope>
    <source>
        <strain evidence="11 12">NRRL Y-17804</strain>
    </source>
</reference>
<name>A0A0E9NRT2_SAICN</name>
<keyword evidence="12" id="KW-1185">Reference proteome</keyword>
<keyword evidence="6" id="KW-0804">Transcription</keyword>
<feature type="compositionally biased region" description="Polar residues" evidence="9">
    <location>
        <begin position="20"/>
        <end position="59"/>
    </location>
</feature>
<dbReference type="Proteomes" id="UP000033140">
    <property type="component" value="Unassembled WGS sequence"/>
</dbReference>
<dbReference type="InterPro" id="IPR036427">
    <property type="entry name" value="Bromodomain-like_sf"/>
</dbReference>
<dbReference type="GO" id="GO:0006368">
    <property type="term" value="P:transcription elongation by RNA polymerase II"/>
    <property type="evidence" value="ECO:0007669"/>
    <property type="project" value="TreeGrafter"/>
</dbReference>
<dbReference type="GO" id="GO:0016586">
    <property type="term" value="C:RSC-type complex"/>
    <property type="evidence" value="ECO:0007669"/>
    <property type="project" value="InterPro"/>
</dbReference>
<dbReference type="GO" id="GO:0003682">
    <property type="term" value="F:chromatin binding"/>
    <property type="evidence" value="ECO:0007669"/>
    <property type="project" value="TreeGrafter"/>
</dbReference>
<dbReference type="SUPFAM" id="SSF47370">
    <property type="entry name" value="Bromodomain"/>
    <property type="match status" value="2"/>
</dbReference>
<dbReference type="AlphaFoldDB" id="A0A0E9NRT2"/>
<feature type="region of interest" description="Disordered" evidence="9">
    <location>
        <begin position="20"/>
        <end position="86"/>
    </location>
</feature>
<dbReference type="InterPro" id="IPR018359">
    <property type="entry name" value="Bromodomain_CS"/>
</dbReference>
<dbReference type="OMA" id="FVYECAL"/>
<dbReference type="PANTHER" id="PTHR16062:SF22">
    <property type="entry name" value="HISTONE-LYSINE N-METHYLTRANSFERASE ASH1L"/>
    <property type="match status" value="1"/>
</dbReference>
<evidence type="ECO:0000256" key="3">
    <source>
        <dbReference type="ARBA" id="ARBA00022853"/>
    </source>
</evidence>
<reference evidence="11 12" key="3">
    <citation type="journal article" date="2015" name="Genome Announc.">
        <title>Draft Genome Sequence of the Archiascomycetous Yeast Saitoella complicata.</title>
        <authorList>
            <person name="Yamauchi K."/>
            <person name="Kondo S."/>
            <person name="Hamamoto M."/>
            <person name="Takahashi Y."/>
            <person name="Ogura Y."/>
            <person name="Hayashi T."/>
            <person name="Nishida H."/>
        </authorList>
    </citation>
    <scope>NUCLEOTIDE SEQUENCE [LARGE SCALE GENOMIC DNA]</scope>
    <source>
        <strain evidence="11 12">NRRL Y-17804</strain>
    </source>
</reference>
<evidence type="ECO:0000313" key="11">
    <source>
        <dbReference type="EMBL" id="GAO52582.1"/>
    </source>
</evidence>
<dbReference type="PRINTS" id="PR00503">
    <property type="entry name" value="BROMODOMAIN"/>
</dbReference>
<evidence type="ECO:0000256" key="8">
    <source>
        <dbReference type="PROSITE-ProRule" id="PRU00035"/>
    </source>
</evidence>
<evidence type="ECO:0000313" key="12">
    <source>
        <dbReference type="Proteomes" id="UP000033140"/>
    </source>
</evidence>
<evidence type="ECO:0000256" key="5">
    <source>
        <dbReference type="ARBA" id="ARBA00023117"/>
    </source>
</evidence>
<dbReference type="PROSITE" id="PS00633">
    <property type="entry name" value="BROMODOMAIN_1"/>
    <property type="match status" value="2"/>
</dbReference>
<dbReference type="STRING" id="698492.A0A0E9NRT2"/>
<evidence type="ECO:0000259" key="10">
    <source>
        <dbReference type="PROSITE" id="PS50014"/>
    </source>
</evidence>
<accession>A0A0E9NRT2</accession>
<gene>
    <name evidence="11" type="ORF">G7K_6655-t1</name>
</gene>
<sequence length="554" mass="60327">MNREFCSPFLFQLARITTQHQDASAQTPARKPTASSTAHRANRRNQVVQSINSAATTLRMSKRNAASPDLDEPRKRQRSAPAKGGASDVLKDCRALIQAVIDATDEAGELISAPFLKLVPKKAYPDYYKIITQPIAIDQIQRKVKNGEYTRLSDCKKDFLLMVSNAKTYNSPESQLYEDAITISKVVKGFKGEAPADDDEEDDVELELTDEEDVLPAYGSKTDMEKSVLDAARELIHEITHIKNTKSIPYSVSFMSLPDKREYADYYQKIKEPMSFNMILKKMRSPGYESLGDLDKEVELIFSNAFSYNEEGSPIWKDAKAMQKSWRKKIEKRRIELGEIQPPPPPTPAVEAPKLKLTLGNNSATPAPPSALPPRIKFNIGTGGTPVPAPAETKEEQIDVVSAAAPAAPPAPPKPAPYVPAPDPWLRDPKLPALIPLLNISGPSVALRIPPSPLSRLQMYTITVPAATTTLSVSPILNTTLPPIRAGQFSLSVVCNGRRVNPSPEAGAGGGFPVSLAGVATSRVECEIAIAPSPGQDAGLEGRERVVVLVVRRG</sequence>
<dbReference type="InterPro" id="IPR001487">
    <property type="entry name" value="Bromodomain"/>
</dbReference>
<comment type="caution">
    <text evidence="11">The sequence shown here is derived from an EMBL/GenBank/DDBJ whole genome shotgun (WGS) entry which is preliminary data.</text>
</comment>
<keyword evidence="3" id="KW-0156">Chromatin regulator</keyword>
<reference evidence="11 12" key="2">
    <citation type="journal article" date="2014" name="J. Gen. Appl. Microbiol.">
        <title>The early diverging ascomycetous budding yeast Saitoella complicata has three histone deacetylases belonging to the Clr6, Hos2, and Rpd3 lineages.</title>
        <authorList>
            <person name="Nishida H."/>
            <person name="Matsumoto T."/>
            <person name="Kondo S."/>
            <person name="Hamamoto M."/>
            <person name="Yoshikawa H."/>
        </authorList>
    </citation>
    <scope>NUCLEOTIDE SEQUENCE [LARGE SCALE GENOMIC DNA]</scope>
    <source>
        <strain evidence="11 12">NRRL Y-17804</strain>
    </source>
</reference>
<dbReference type="SMART" id="SM00297">
    <property type="entry name" value="BROMO"/>
    <property type="match status" value="2"/>
</dbReference>
<evidence type="ECO:0000256" key="6">
    <source>
        <dbReference type="ARBA" id="ARBA00023163"/>
    </source>
</evidence>
<dbReference type="PANTHER" id="PTHR16062">
    <property type="entry name" value="SWI/SNF-RELATED"/>
    <property type="match status" value="1"/>
</dbReference>
<evidence type="ECO:0000256" key="2">
    <source>
        <dbReference type="ARBA" id="ARBA00022737"/>
    </source>
</evidence>